<proteinExistence type="predicted"/>
<organism evidence="1 2">
    <name type="scientific">Oxobacter pfennigii</name>
    <dbReference type="NCBI Taxonomy" id="36849"/>
    <lineage>
        <taxon>Bacteria</taxon>
        <taxon>Bacillati</taxon>
        <taxon>Bacillota</taxon>
        <taxon>Clostridia</taxon>
        <taxon>Eubacteriales</taxon>
        <taxon>Clostridiaceae</taxon>
        <taxon>Oxobacter</taxon>
    </lineage>
</organism>
<gene>
    <name evidence="1" type="ORF">OXPF_39690</name>
</gene>
<protein>
    <submittedName>
        <fullName evidence="1">Uncharacterized protein</fullName>
    </submittedName>
</protein>
<dbReference type="Proteomes" id="UP000050326">
    <property type="component" value="Unassembled WGS sequence"/>
</dbReference>
<dbReference type="AlphaFoldDB" id="A0A0P9AAX9"/>
<dbReference type="EMBL" id="LKET01000068">
    <property type="protein sequence ID" value="KPU42190.1"/>
    <property type="molecule type" value="Genomic_DNA"/>
</dbReference>
<keyword evidence="2" id="KW-1185">Reference proteome</keyword>
<evidence type="ECO:0000313" key="1">
    <source>
        <dbReference type="EMBL" id="KPU42190.1"/>
    </source>
</evidence>
<reference evidence="1 2" key="1">
    <citation type="submission" date="2015-09" db="EMBL/GenBank/DDBJ databases">
        <title>Genome sequence of Oxobacter pfennigii DSM 3222.</title>
        <authorList>
            <person name="Poehlein A."/>
            <person name="Bengelsdorf F.R."/>
            <person name="Schiel-Bengelsdorf B."/>
            <person name="Duerre P."/>
            <person name="Daniel R."/>
        </authorList>
    </citation>
    <scope>NUCLEOTIDE SEQUENCE [LARGE SCALE GENOMIC DNA]</scope>
    <source>
        <strain evidence="1 2">DSM 3222</strain>
    </source>
</reference>
<comment type="caution">
    <text evidence="1">The sequence shown here is derived from an EMBL/GenBank/DDBJ whole genome shotgun (WGS) entry which is preliminary data.</text>
</comment>
<sequence length="62" mass="7080">MKDINKLDYELISIINNLKHTNVSTNSAYNAPIDKQNLENLKLEIANALTDFKNAIIKYLSE</sequence>
<evidence type="ECO:0000313" key="2">
    <source>
        <dbReference type="Proteomes" id="UP000050326"/>
    </source>
</evidence>
<name>A0A0P9AAX9_9CLOT</name>
<accession>A0A0P9AAX9</accession>
<dbReference type="RefSeq" id="WP_054876929.1">
    <property type="nucleotide sequence ID" value="NZ_LKET01000068.1"/>
</dbReference>